<reference evidence="2" key="1">
    <citation type="submission" date="2021-01" db="EMBL/GenBank/DDBJ databases">
        <authorList>
            <person name="Corre E."/>
            <person name="Pelletier E."/>
            <person name="Niang G."/>
            <person name="Scheremetjew M."/>
            <person name="Finn R."/>
            <person name="Kale V."/>
            <person name="Holt S."/>
            <person name="Cochrane G."/>
            <person name="Meng A."/>
            <person name="Brown T."/>
            <person name="Cohen L."/>
        </authorList>
    </citation>
    <scope>NUCLEOTIDE SEQUENCE</scope>
    <source>
        <strain evidence="2">CCMP3328</strain>
    </source>
</reference>
<dbReference type="EMBL" id="HBEF01005258">
    <property type="protein sequence ID" value="CAD8331146.1"/>
    <property type="molecule type" value="Transcribed_RNA"/>
</dbReference>
<protein>
    <submittedName>
        <fullName evidence="2">Uncharacterized protein</fullName>
    </submittedName>
</protein>
<gene>
    <name evidence="2" type="ORF">CAUS1442_LOCUS3245</name>
</gene>
<accession>A0A7R9WPI5</accession>
<name>A0A7R9WPI5_9STRA</name>
<evidence type="ECO:0000313" key="2">
    <source>
        <dbReference type="EMBL" id="CAD8331146.1"/>
    </source>
</evidence>
<proteinExistence type="predicted"/>
<sequence>MRWEVGHRWSVSAQSSDDSGDDDKNGRWNSIAAPHGNSLRSTNPAMSSDGTTGIQCQATPPGPSDLMLDSILPSAFSFLPNRCRNNDNNGNHSILLYSPIFH</sequence>
<feature type="compositionally biased region" description="Polar residues" evidence="1">
    <location>
        <begin position="38"/>
        <end position="58"/>
    </location>
</feature>
<feature type="region of interest" description="Disordered" evidence="1">
    <location>
        <begin position="1"/>
        <end position="63"/>
    </location>
</feature>
<organism evidence="2">
    <name type="scientific">Craspedostauros australis</name>
    <dbReference type="NCBI Taxonomy" id="1486917"/>
    <lineage>
        <taxon>Eukaryota</taxon>
        <taxon>Sar</taxon>
        <taxon>Stramenopiles</taxon>
        <taxon>Ochrophyta</taxon>
        <taxon>Bacillariophyta</taxon>
        <taxon>Bacillariophyceae</taxon>
        <taxon>Bacillariophycidae</taxon>
        <taxon>Naviculales</taxon>
        <taxon>Naviculaceae</taxon>
        <taxon>Craspedostauros</taxon>
    </lineage>
</organism>
<dbReference type="AlphaFoldDB" id="A0A7R9WPI5"/>
<evidence type="ECO:0000256" key="1">
    <source>
        <dbReference type="SAM" id="MobiDB-lite"/>
    </source>
</evidence>